<reference evidence="2" key="1">
    <citation type="submission" date="2020-07" db="EMBL/GenBank/DDBJ databases">
        <title>The High-quality genome of the commercially important snow crab, Chionoecetes opilio.</title>
        <authorList>
            <person name="Jeong J.-H."/>
            <person name="Ryu S."/>
        </authorList>
    </citation>
    <scope>NUCLEOTIDE SEQUENCE</scope>
    <source>
        <strain evidence="2">MADBK_172401_WGS</strain>
        <tissue evidence="2">Digestive gland</tissue>
    </source>
</reference>
<proteinExistence type="predicted"/>
<dbReference type="EMBL" id="JACEEZ010005666">
    <property type="protein sequence ID" value="KAG0725365.1"/>
    <property type="molecule type" value="Genomic_DNA"/>
</dbReference>
<accession>A0A8J4YC94</accession>
<keyword evidence="3" id="KW-1185">Reference proteome</keyword>
<gene>
    <name evidence="2" type="ORF">GWK47_038726</name>
</gene>
<comment type="caution">
    <text evidence="2">The sequence shown here is derived from an EMBL/GenBank/DDBJ whole genome shotgun (WGS) entry which is preliminary data.</text>
</comment>
<evidence type="ECO:0000313" key="3">
    <source>
        <dbReference type="Proteomes" id="UP000770661"/>
    </source>
</evidence>
<feature type="region of interest" description="Disordered" evidence="1">
    <location>
        <begin position="92"/>
        <end position="119"/>
    </location>
</feature>
<dbReference type="AlphaFoldDB" id="A0A8J4YC94"/>
<evidence type="ECO:0000256" key="1">
    <source>
        <dbReference type="SAM" id="MobiDB-lite"/>
    </source>
</evidence>
<dbReference type="Proteomes" id="UP000770661">
    <property type="component" value="Unassembled WGS sequence"/>
</dbReference>
<evidence type="ECO:0000313" key="2">
    <source>
        <dbReference type="EMBL" id="KAG0725365.1"/>
    </source>
</evidence>
<protein>
    <submittedName>
        <fullName evidence="2">Uncharacterized protein</fullName>
    </submittedName>
</protein>
<sequence>MPPPPWGGPPPQSSRPAVSCVQNQCTTWSCGSSADGQAQVSSGAPRILHDGSVARIVAEQGPRSSRVGQSAWGDVDNCSTLQLSGAIQHAPEKCLAPPGNKTLVKHTDPGGEQALSQTR</sequence>
<name>A0A8J4YC94_CHIOP</name>
<organism evidence="2 3">
    <name type="scientific">Chionoecetes opilio</name>
    <name type="common">Atlantic snow crab</name>
    <name type="synonym">Cancer opilio</name>
    <dbReference type="NCBI Taxonomy" id="41210"/>
    <lineage>
        <taxon>Eukaryota</taxon>
        <taxon>Metazoa</taxon>
        <taxon>Ecdysozoa</taxon>
        <taxon>Arthropoda</taxon>
        <taxon>Crustacea</taxon>
        <taxon>Multicrustacea</taxon>
        <taxon>Malacostraca</taxon>
        <taxon>Eumalacostraca</taxon>
        <taxon>Eucarida</taxon>
        <taxon>Decapoda</taxon>
        <taxon>Pleocyemata</taxon>
        <taxon>Brachyura</taxon>
        <taxon>Eubrachyura</taxon>
        <taxon>Majoidea</taxon>
        <taxon>Majidae</taxon>
        <taxon>Chionoecetes</taxon>
    </lineage>
</organism>